<dbReference type="GeneTree" id="ENSGT00940000159005"/>
<evidence type="ECO:0000256" key="7">
    <source>
        <dbReference type="ARBA" id="ARBA00022989"/>
    </source>
</evidence>
<dbReference type="PANTHER" id="PTHR13771">
    <property type="entry name" value="INTERCELLULAR ADHESION MOLECULE"/>
    <property type="match status" value="1"/>
</dbReference>
<evidence type="ECO:0000256" key="6">
    <source>
        <dbReference type="ARBA" id="ARBA00022889"/>
    </source>
</evidence>
<proteinExistence type="inferred from homology"/>
<organism evidence="13 14">
    <name type="scientific">Denticeps clupeoides</name>
    <name type="common">denticle herring</name>
    <dbReference type="NCBI Taxonomy" id="299321"/>
    <lineage>
        <taxon>Eukaryota</taxon>
        <taxon>Metazoa</taxon>
        <taxon>Chordata</taxon>
        <taxon>Craniata</taxon>
        <taxon>Vertebrata</taxon>
        <taxon>Euteleostomi</taxon>
        <taxon>Actinopterygii</taxon>
        <taxon>Neopterygii</taxon>
        <taxon>Teleostei</taxon>
        <taxon>Clupei</taxon>
        <taxon>Clupeiformes</taxon>
        <taxon>Denticipitoidei</taxon>
        <taxon>Denticipitidae</taxon>
        <taxon>Denticeps</taxon>
    </lineage>
</organism>
<keyword evidence="8" id="KW-0472">Membrane</keyword>
<evidence type="ECO:0000313" key="13">
    <source>
        <dbReference type="Ensembl" id="ENSDCDP00010010875.1"/>
    </source>
</evidence>
<evidence type="ECO:0000256" key="5">
    <source>
        <dbReference type="ARBA" id="ARBA00022737"/>
    </source>
</evidence>
<dbReference type="InterPro" id="IPR003987">
    <property type="entry name" value="ICAM_VCAM_N"/>
</dbReference>
<evidence type="ECO:0000256" key="2">
    <source>
        <dbReference type="ARBA" id="ARBA00005925"/>
    </source>
</evidence>
<dbReference type="Gene3D" id="2.60.40.10">
    <property type="entry name" value="Immunoglobulins"/>
    <property type="match status" value="2"/>
</dbReference>
<keyword evidence="10" id="KW-0325">Glycoprotein</keyword>
<dbReference type="Proteomes" id="UP000694580">
    <property type="component" value="Chromosome 3"/>
</dbReference>
<accession>A0AAY4ARB7</accession>
<dbReference type="InterPro" id="IPR036179">
    <property type="entry name" value="Ig-like_dom_sf"/>
</dbReference>
<dbReference type="Pfam" id="PF03921">
    <property type="entry name" value="ICAM_N"/>
    <property type="match status" value="1"/>
</dbReference>
<keyword evidence="7" id="KW-1133">Transmembrane helix</keyword>
<dbReference type="InterPro" id="IPR013768">
    <property type="entry name" value="ICAM_N"/>
</dbReference>
<name>A0AAY4ARB7_9TELE</name>
<dbReference type="GO" id="GO:0005178">
    <property type="term" value="F:integrin binding"/>
    <property type="evidence" value="ECO:0007669"/>
    <property type="project" value="InterPro"/>
</dbReference>
<reference evidence="13" key="2">
    <citation type="submission" date="2025-08" db="UniProtKB">
        <authorList>
            <consortium name="Ensembl"/>
        </authorList>
    </citation>
    <scope>IDENTIFICATION</scope>
</reference>
<keyword evidence="14" id="KW-1185">Reference proteome</keyword>
<sequence length="304" mass="34224">EQSTTEVRTTTLQTHTYKTPASKPPSCSLVVNPDNLVVKYGDPASANCSSDKVEELMGWETPAGNVGKENVQHVEWSVESLTNWNVDVIMCYYTGLEHQCNISLSIIIYKTPDSVSLELKKHTGPLKEKEEFQLECKVESVAPVQFLTIEWLRGAKLLKTSSYSDFHVEGKENENATVRDTQNFTTSKEDDGVQYRCVAKLDLDPLQPIPEVQSESMTMDVYCKCLYSQKKKWYHVDRLRKRPRNQKVAGATEQSTVPTHCSPGACHGRPLFTQGDGLNAEDKFHCVHRVLCCCVSHVTITSLY</sequence>
<comment type="similarity">
    <text evidence="2">Belongs to the immunoglobulin superfamily. ICAM family.</text>
</comment>
<dbReference type="InterPro" id="IPR013783">
    <property type="entry name" value="Ig-like_fold"/>
</dbReference>
<keyword evidence="3" id="KW-0812">Transmembrane</keyword>
<dbReference type="PANTHER" id="PTHR13771:SF9">
    <property type="entry name" value="INTERCELLULAR ADHESION MOLECULE 5"/>
    <property type="match status" value="1"/>
</dbReference>
<evidence type="ECO:0000256" key="4">
    <source>
        <dbReference type="ARBA" id="ARBA00022729"/>
    </source>
</evidence>
<evidence type="ECO:0000256" key="10">
    <source>
        <dbReference type="ARBA" id="ARBA00023180"/>
    </source>
</evidence>
<dbReference type="GO" id="GO:0016020">
    <property type="term" value="C:membrane"/>
    <property type="evidence" value="ECO:0007669"/>
    <property type="project" value="UniProtKB-SubCell"/>
</dbReference>
<keyword evidence="11" id="KW-0393">Immunoglobulin domain</keyword>
<dbReference type="SUPFAM" id="SSF48726">
    <property type="entry name" value="Immunoglobulin"/>
    <property type="match status" value="1"/>
</dbReference>
<keyword evidence="4" id="KW-0732">Signal</keyword>
<dbReference type="Ensembl" id="ENSDCDT00010011387.1">
    <property type="protein sequence ID" value="ENSDCDP00010010875.1"/>
    <property type="gene ID" value="ENSDCDG00010004815.1"/>
</dbReference>
<evidence type="ECO:0000256" key="9">
    <source>
        <dbReference type="ARBA" id="ARBA00023157"/>
    </source>
</evidence>
<keyword evidence="5" id="KW-0677">Repeat</keyword>
<evidence type="ECO:0000256" key="1">
    <source>
        <dbReference type="ARBA" id="ARBA00004479"/>
    </source>
</evidence>
<dbReference type="InterPro" id="IPR047012">
    <property type="entry name" value="ICAM_VCAM"/>
</dbReference>
<keyword evidence="6" id="KW-0130">Cell adhesion</keyword>
<evidence type="ECO:0000313" key="14">
    <source>
        <dbReference type="Proteomes" id="UP000694580"/>
    </source>
</evidence>
<reference evidence="13 14" key="1">
    <citation type="submission" date="2020-06" db="EMBL/GenBank/DDBJ databases">
        <authorList>
            <consortium name="Wellcome Sanger Institute Data Sharing"/>
        </authorList>
    </citation>
    <scope>NUCLEOTIDE SEQUENCE [LARGE SCALE GENOMIC DNA]</scope>
</reference>
<keyword evidence="9" id="KW-1015">Disulfide bond</keyword>
<comment type="subcellular location">
    <subcellularLocation>
        <location evidence="1">Membrane</location>
        <topology evidence="1">Single-pass type I membrane protein</topology>
    </subcellularLocation>
</comment>
<reference evidence="13" key="3">
    <citation type="submission" date="2025-09" db="UniProtKB">
        <authorList>
            <consortium name="Ensembl"/>
        </authorList>
    </citation>
    <scope>IDENTIFICATION</scope>
</reference>
<gene>
    <name evidence="13" type="primary">IL12B</name>
</gene>
<evidence type="ECO:0000259" key="12">
    <source>
        <dbReference type="Pfam" id="PF03921"/>
    </source>
</evidence>
<evidence type="ECO:0000256" key="8">
    <source>
        <dbReference type="ARBA" id="ARBA00023136"/>
    </source>
</evidence>
<dbReference type="PRINTS" id="PR01472">
    <property type="entry name" value="ICAMVCAM1"/>
</dbReference>
<evidence type="ECO:0000256" key="11">
    <source>
        <dbReference type="ARBA" id="ARBA00023319"/>
    </source>
</evidence>
<protein>
    <recommendedName>
        <fullName evidence="12">Intercellular adhesion molecule N-terminal domain-containing protein</fullName>
    </recommendedName>
</protein>
<dbReference type="GO" id="GO:0098609">
    <property type="term" value="P:cell-cell adhesion"/>
    <property type="evidence" value="ECO:0007669"/>
    <property type="project" value="InterPro"/>
</dbReference>
<evidence type="ECO:0000256" key="3">
    <source>
        <dbReference type="ARBA" id="ARBA00022692"/>
    </source>
</evidence>
<dbReference type="AlphaFoldDB" id="A0AAY4ARB7"/>
<feature type="domain" description="Intercellular adhesion molecule N-terminal" evidence="12">
    <location>
        <begin position="28"/>
        <end position="113"/>
    </location>
</feature>